<accession>A0A382VNI0</accession>
<dbReference type="InterPro" id="IPR029044">
    <property type="entry name" value="Nucleotide-diphossugar_trans"/>
</dbReference>
<feature type="non-terminal residue" evidence="1">
    <location>
        <position position="27"/>
    </location>
</feature>
<dbReference type="Gene3D" id="3.90.550.10">
    <property type="entry name" value="Spore Coat Polysaccharide Biosynthesis Protein SpsA, Chain A"/>
    <property type="match status" value="1"/>
</dbReference>
<proteinExistence type="predicted"/>
<sequence>MIDAKILVIIPAYNEQASIARVIERVK</sequence>
<dbReference type="AlphaFoldDB" id="A0A382VNI0"/>
<dbReference type="EMBL" id="UINC01153326">
    <property type="protein sequence ID" value="SVD47984.1"/>
    <property type="molecule type" value="Genomic_DNA"/>
</dbReference>
<organism evidence="1">
    <name type="scientific">marine metagenome</name>
    <dbReference type="NCBI Taxonomy" id="408172"/>
    <lineage>
        <taxon>unclassified sequences</taxon>
        <taxon>metagenomes</taxon>
        <taxon>ecological metagenomes</taxon>
    </lineage>
</organism>
<reference evidence="1" key="1">
    <citation type="submission" date="2018-05" db="EMBL/GenBank/DDBJ databases">
        <authorList>
            <person name="Lanie J.A."/>
            <person name="Ng W.-L."/>
            <person name="Kazmierczak K.M."/>
            <person name="Andrzejewski T.M."/>
            <person name="Davidsen T.M."/>
            <person name="Wayne K.J."/>
            <person name="Tettelin H."/>
            <person name="Glass J.I."/>
            <person name="Rusch D."/>
            <person name="Podicherti R."/>
            <person name="Tsui H.-C.T."/>
            <person name="Winkler M.E."/>
        </authorList>
    </citation>
    <scope>NUCLEOTIDE SEQUENCE</scope>
</reference>
<evidence type="ECO:0000313" key="1">
    <source>
        <dbReference type="EMBL" id="SVD47984.1"/>
    </source>
</evidence>
<gene>
    <name evidence="1" type="ORF">METZ01_LOCUS400838</name>
</gene>
<protein>
    <submittedName>
        <fullName evidence="1">Uncharacterized protein</fullName>
    </submittedName>
</protein>
<name>A0A382VNI0_9ZZZZ</name>